<evidence type="ECO:0000259" key="4">
    <source>
        <dbReference type="PROSITE" id="PS50048"/>
    </source>
</evidence>
<dbReference type="SUPFAM" id="SSF57701">
    <property type="entry name" value="Zn2/Cys6 DNA-binding domain"/>
    <property type="match status" value="1"/>
</dbReference>
<evidence type="ECO:0000256" key="3">
    <source>
        <dbReference type="SAM" id="MobiDB-lite"/>
    </source>
</evidence>
<feature type="domain" description="Zn(2)-C6 fungal-type" evidence="4">
    <location>
        <begin position="83"/>
        <end position="114"/>
    </location>
</feature>
<dbReference type="AlphaFoldDB" id="A0A0H5RE78"/>
<name>A0A0H5RE78_9EUKA</name>
<dbReference type="SMART" id="SM00066">
    <property type="entry name" value="GAL4"/>
    <property type="match status" value="2"/>
</dbReference>
<dbReference type="GO" id="GO:0008270">
    <property type="term" value="F:zinc ion binding"/>
    <property type="evidence" value="ECO:0007669"/>
    <property type="project" value="InterPro"/>
</dbReference>
<feature type="non-terminal residue" evidence="5">
    <location>
        <position position="201"/>
    </location>
</feature>
<organism evidence="5">
    <name type="scientific">Spongospora subterranea</name>
    <dbReference type="NCBI Taxonomy" id="70186"/>
    <lineage>
        <taxon>Eukaryota</taxon>
        <taxon>Sar</taxon>
        <taxon>Rhizaria</taxon>
        <taxon>Endomyxa</taxon>
        <taxon>Phytomyxea</taxon>
        <taxon>Plasmodiophorida</taxon>
        <taxon>Plasmodiophoridae</taxon>
        <taxon>Spongospora</taxon>
    </lineage>
</organism>
<dbReference type="InterPro" id="IPR036864">
    <property type="entry name" value="Zn2-C6_fun-type_DNA-bd_sf"/>
</dbReference>
<dbReference type="InterPro" id="IPR050335">
    <property type="entry name" value="ERT1_acuK_gluconeogen_tf"/>
</dbReference>
<feature type="domain" description="Zn(2)-C6 fungal-type" evidence="4">
    <location>
        <begin position="29"/>
        <end position="60"/>
    </location>
</feature>
<dbReference type="GO" id="GO:0000981">
    <property type="term" value="F:DNA-binding transcription factor activity, RNA polymerase II-specific"/>
    <property type="evidence" value="ECO:0007669"/>
    <property type="project" value="InterPro"/>
</dbReference>
<dbReference type="PANTHER" id="PTHR47659">
    <property type="entry name" value="ZN(II)2CYS6 TRANSCRIPTION FACTOR (EUROFUNG)-RELATED"/>
    <property type="match status" value="1"/>
</dbReference>
<proteinExistence type="predicted"/>
<evidence type="ECO:0000313" key="5">
    <source>
        <dbReference type="EMBL" id="CRZ12555.1"/>
    </source>
</evidence>
<protein>
    <recommendedName>
        <fullName evidence="4">Zn(2)-C6 fungal-type domain-containing protein</fullName>
    </recommendedName>
</protein>
<accession>A0A0H5RE78</accession>
<dbReference type="PROSITE" id="PS50048">
    <property type="entry name" value="ZN2_CY6_FUNGAL_2"/>
    <property type="match status" value="2"/>
</dbReference>
<evidence type="ECO:0000256" key="1">
    <source>
        <dbReference type="ARBA" id="ARBA00022723"/>
    </source>
</evidence>
<dbReference type="InterPro" id="IPR001138">
    <property type="entry name" value="Zn2Cys6_DnaBD"/>
</dbReference>
<dbReference type="PROSITE" id="PS00463">
    <property type="entry name" value="ZN2_CY6_FUNGAL_1"/>
    <property type="match status" value="1"/>
</dbReference>
<dbReference type="EMBL" id="HACM01012113">
    <property type="protein sequence ID" value="CRZ12555.1"/>
    <property type="molecule type" value="Transcribed_RNA"/>
</dbReference>
<keyword evidence="2" id="KW-0539">Nucleus</keyword>
<feature type="region of interest" description="Disordered" evidence="3">
    <location>
        <begin position="178"/>
        <end position="201"/>
    </location>
</feature>
<evidence type="ECO:0000256" key="2">
    <source>
        <dbReference type="ARBA" id="ARBA00023242"/>
    </source>
</evidence>
<sequence>MSQPGLVVVQLDQDSLEKTNLVETRVRHACLVCSQAKARCNDERPCQRCSQKKCENLCVDRPTIAGDKKRVTKVRSLSLGKRACKLCYKAKVACSDNRPCCRCTRIGQGHLCEIRPRWSQSAHYQTKAQPISSPIAVPRAFRAVFLNDRMKYTPAESGTRIPSIHDSIPFSCTNIRTPEPASPTVSNWRDVKNDQSWNNNK</sequence>
<keyword evidence="1" id="KW-0479">Metal-binding</keyword>
<reference evidence="5" key="1">
    <citation type="submission" date="2015-04" db="EMBL/GenBank/DDBJ databases">
        <title>The genome sequence of the plant pathogenic Rhizarian Plasmodiophora brassicae reveals insights in its biotrophic life cycle and the origin of chitin synthesis.</title>
        <authorList>
            <person name="Schwelm A."/>
            <person name="Fogelqvist J."/>
            <person name="Knaust A."/>
            <person name="Julke S."/>
            <person name="Lilja T."/>
            <person name="Dhandapani V."/>
            <person name="Bonilla-Rosso G."/>
            <person name="Karlsson M."/>
            <person name="Shevchenko A."/>
            <person name="Choi S.R."/>
            <person name="Kim H.G."/>
            <person name="Park J.Y."/>
            <person name="Lim Y.P."/>
            <person name="Ludwig-Muller J."/>
            <person name="Dixelius C."/>
        </authorList>
    </citation>
    <scope>NUCLEOTIDE SEQUENCE</scope>
    <source>
        <tissue evidence="5">Potato root galls</tissue>
    </source>
</reference>
<dbReference type="PANTHER" id="PTHR47659:SF7">
    <property type="entry name" value="FUNGAL TRANSCRIPTIONAL REGULATORY PROTEIN, N-TERMINAL DOMAIN-CONTAINING PROTEIN"/>
    <property type="match status" value="1"/>
</dbReference>